<accession>A0A2A6E951</accession>
<dbReference type="PRINTS" id="PR01950">
    <property type="entry name" value="LANCSUPER"/>
</dbReference>
<dbReference type="AlphaFoldDB" id="A0A2A6E951"/>
<dbReference type="RefSeq" id="WP_097531146.1">
    <property type="nucleotide sequence ID" value="NZ_NSLJ01000012.1"/>
</dbReference>
<dbReference type="GO" id="GO:0046872">
    <property type="term" value="F:metal ion binding"/>
    <property type="evidence" value="ECO:0007669"/>
    <property type="project" value="UniProtKB-KW"/>
</dbReference>
<protein>
    <recommendedName>
        <fullName evidence="5">Lanthionine synthetase C-like protein</fullName>
    </recommendedName>
</protein>
<dbReference type="PRINTS" id="PR01955">
    <property type="entry name" value="LANCFRANKIA"/>
</dbReference>
<organism evidence="3 4">
    <name type="scientific">Tannerella forsythia</name>
    <name type="common">Bacteroides forsythus</name>
    <dbReference type="NCBI Taxonomy" id="28112"/>
    <lineage>
        <taxon>Bacteria</taxon>
        <taxon>Pseudomonadati</taxon>
        <taxon>Bacteroidota</taxon>
        <taxon>Bacteroidia</taxon>
        <taxon>Bacteroidales</taxon>
        <taxon>Tannerellaceae</taxon>
        <taxon>Tannerella</taxon>
    </lineage>
</organism>
<feature type="binding site" evidence="1">
    <location>
        <position position="257"/>
    </location>
    <ligand>
        <name>Zn(2+)</name>
        <dbReference type="ChEBI" id="CHEBI:29105"/>
    </ligand>
</feature>
<feature type="transmembrane region" description="Helical" evidence="2">
    <location>
        <begin position="30"/>
        <end position="47"/>
    </location>
</feature>
<gene>
    <name evidence="3" type="ORF">CLI86_05905</name>
</gene>
<feature type="binding site" evidence="1">
    <location>
        <position position="308"/>
    </location>
    <ligand>
        <name>Zn(2+)</name>
        <dbReference type="ChEBI" id="CHEBI:29105"/>
    </ligand>
</feature>
<keyword evidence="2" id="KW-0472">Membrane</keyword>
<evidence type="ECO:0000313" key="3">
    <source>
        <dbReference type="EMBL" id="PDP43895.1"/>
    </source>
</evidence>
<dbReference type="SMART" id="SM01260">
    <property type="entry name" value="LANC_like"/>
    <property type="match status" value="1"/>
</dbReference>
<dbReference type="SUPFAM" id="SSF158745">
    <property type="entry name" value="LanC-like"/>
    <property type="match status" value="1"/>
</dbReference>
<dbReference type="InterPro" id="IPR007822">
    <property type="entry name" value="LANC-like"/>
</dbReference>
<evidence type="ECO:0000313" key="4">
    <source>
        <dbReference type="Proteomes" id="UP000219259"/>
    </source>
</evidence>
<dbReference type="GO" id="GO:0005886">
    <property type="term" value="C:plasma membrane"/>
    <property type="evidence" value="ECO:0007669"/>
    <property type="project" value="TreeGrafter"/>
</dbReference>
<dbReference type="PANTHER" id="PTHR12736:SF7">
    <property type="entry name" value="LANC-LIKE PROTEIN 3"/>
    <property type="match status" value="1"/>
</dbReference>
<evidence type="ECO:0000256" key="1">
    <source>
        <dbReference type="PIRSR" id="PIRSR607822-1"/>
    </source>
</evidence>
<dbReference type="GO" id="GO:0031179">
    <property type="term" value="P:peptide modification"/>
    <property type="evidence" value="ECO:0007669"/>
    <property type="project" value="InterPro"/>
</dbReference>
<keyword evidence="1" id="KW-0862">Zinc</keyword>
<reference evidence="3 4" key="1">
    <citation type="submission" date="2017-09" db="EMBL/GenBank/DDBJ databases">
        <title>Phase variable restriction modification systems are present in the genome sequences of periodontal pathogens Prevotella intermedia, Tannerella forsythia and Porphyromonas gingivalis.</title>
        <authorList>
            <person name="Haigh R.D."/>
            <person name="Crawford L."/>
            <person name="Ralph J."/>
            <person name="Wanford J."/>
            <person name="Vartoukian S.R."/>
            <person name="Hijazib K."/>
            <person name="Wade W."/>
            <person name="Oggioni M.R."/>
        </authorList>
    </citation>
    <scope>NUCLEOTIDE SEQUENCE [LARGE SCALE GENOMIC DNA]</scope>
    <source>
        <strain evidence="3 4">WW11663</strain>
    </source>
</reference>
<keyword evidence="1" id="KW-0479">Metal-binding</keyword>
<dbReference type="PANTHER" id="PTHR12736">
    <property type="entry name" value="LANC-LIKE PROTEIN"/>
    <property type="match status" value="1"/>
</dbReference>
<dbReference type="InterPro" id="IPR033889">
    <property type="entry name" value="LanC"/>
</dbReference>
<dbReference type="EMBL" id="NSLJ01000012">
    <property type="protein sequence ID" value="PDP43895.1"/>
    <property type="molecule type" value="Genomic_DNA"/>
</dbReference>
<sequence>MTNKKNGIVDQKINLIAEAVFGKKQQGKTLGLYMGEYGILLFVFYYLKYSKNKTHILLVDKYVETLINRLSEEMRLYTFCDGLTGVLYLLDFMRDNDFLRVDISRIQPILDKYITTLMRYDIQRNYYDFMHGALGAGFYFLKREDAIEYIYELIDFLYNTAIKDKKSCYFKWGTRIINEKKSVYNLALSHGISSIIVFLSRVLEKGITDGRVVDMLIGSVDYILSQQFDSLHYDYFFPDFVYNDGLKNNKRSRLAWCYGDLGIGMAIWQSGKILKNEEYKKAGLRILMESTKRRNLKEEGVLDAGLCHGSSGISMIFRRMYIETQQREFADAWDYWIEKTLNFSIFNDGLAGYKTYVLNGWECDYSLLTGISGIGLALISYIAQDEQNWDELFLLS</sequence>
<evidence type="ECO:0000256" key="2">
    <source>
        <dbReference type="SAM" id="Phobius"/>
    </source>
</evidence>
<feature type="binding site" evidence="1">
    <location>
        <position position="307"/>
    </location>
    <ligand>
        <name>Zn(2+)</name>
        <dbReference type="ChEBI" id="CHEBI:29105"/>
    </ligand>
</feature>
<evidence type="ECO:0008006" key="5">
    <source>
        <dbReference type="Google" id="ProtNLM"/>
    </source>
</evidence>
<dbReference type="Pfam" id="PF05147">
    <property type="entry name" value="LANC_like"/>
    <property type="match status" value="1"/>
</dbReference>
<proteinExistence type="predicted"/>
<keyword evidence="2" id="KW-0812">Transmembrane</keyword>
<dbReference type="Proteomes" id="UP000219259">
    <property type="component" value="Unassembled WGS sequence"/>
</dbReference>
<keyword evidence="2" id="KW-1133">Transmembrane helix</keyword>
<comment type="caution">
    <text evidence="3">The sequence shown here is derived from an EMBL/GenBank/DDBJ whole genome shotgun (WGS) entry which is preliminary data.</text>
</comment>
<name>A0A2A6E951_TANFO</name>
<dbReference type="CDD" id="cd04793">
    <property type="entry name" value="LanC"/>
    <property type="match status" value="1"/>
</dbReference>
<dbReference type="Gene3D" id="1.50.10.20">
    <property type="match status" value="1"/>
</dbReference>